<evidence type="ECO:0000313" key="1">
    <source>
        <dbReference type="EMBL" id="GJN19880.1"/>
    </source>
</evidence>
<accession>A0AAV5EBB2</accession>
<keyword evidence="2" id="KW-1185">Reference proteome</keyword>
<comment type="caution">
    <text evidence="1">The sequence shown here is derived from an EMBL/GenBank/DDBJ whole genome shotgun (WGS) entry which is preliminary data.</text>
</comment>
<dbReference type="EMBL" id="BQKI01000074">
    <property type="protein sequence ID" value="GJN19880.1"/>
    <property type="molecule type" value="Genomic_DNA"/>
</dbReference>
<proteinExistence type="predicted"/>
<name>A0AAV5EBB2_ELECO</name>
<dbReference type="AlphaFoldDB" id="A0AAV5EBB2"/>
<protein>
    <submittedName>
        <fullName evidence="1">Uncharacterized protein</fullName>
    </submittedName>
</protein>
<sequence>MGAVEVPQGFIDALEACRRAFFWAGEETVSGAQCLVSWANACRPKKDGGLGVRDLSLQNTCLLMKLLHQAHTGSDSAWARWLTAEFGGPLEAPDSTAAGAH</sequence>
<gene>
    <name evidence="1" type="primary">gb07195</name>
    <name evidence="1" type="ORF">PR202_gb07195</name>
</gene>
<organism evidence="1 2">
    <name type="scientific">Eleusine coracana subsp. coracana</name>
    <dbReference type="NCBI Taxonomy" id="191504"/>
    <lineage>
        <taxon>Eukaryota</taxon>
        <taxon>Viridiplantae</taxon>
        <taxon>Streptophyta</taxon>
        <taxon>Embryophyta</taxon>
        <taxon>Tracheophyta</taxon>
        <taxon>Spermatophyta</taxon>
        <taxon>Magnoliopsida</taxon>
        <taxon>Liliopsida</taxon>
        <taxon>Poales</taxon>
        <taxon>Poaceae</taxon>
        <taxon>PACMAD clade</taxon>
        <taxon>Chloridoideae</taxon>
        <taxon>Cynodonteae</taxon>
        <taxon>Eleusininae</taxon>
        <taxon>Eleusine</taxon>
    </lineage>
</organism>
<reference evidence="1" key="1">
    <citation type="journal article" date="2018" name="DNA Res.">
        <title>Multiple hybrid de novo genome assembly of finger millet, an orphan allotetraploid crop.</title>
        <authorList>
            <person name="Hatakeyama M."/>
            <person name="Aluri S."/>
            <person name="Balachadran M.T."/>
            <person name="Sivarajan S.R."/>
            <person name="Patrignani A."/>
            <person name="Gruter S."/>
            <person name="Poveda L."/>
            <person name="Shimizu-Inatsugi R."/>
            <person name="Baeten J."/>
            <person name="Francoijs K.J."/>
            <person name="Nataraja K.N."/>
            <person name="Reddy Y.A.N."/>
            <person name="Phadnis S."/>
            <person name="Ravikumar R.L."/>
            <person name="Schlapbach R."/>
            <person name="Sreeman S.M."/>
            <person name="Shimizu K.K."/>
        </authorList>
    </citation>
    <scope>NUCLEOTIDE SEQUENCE</scope>
</reference>
<dbReference type="Proteomes" id="UP001054889">
    <property type="component" value="Unassembled WGS sequence"/>
</dbReference>
<evidence type="ECO:0000313" key="2">
    <source>
        <dbReference type="Proteomes" id="UP001054889"/>
    </source>
</evidence>
<reference evidence="1" key="2">
    <citation type="submission" date="2021-12" db="EMBL/GenBank/DDBJ databases">
        <title>Resequencing data analysis of finger millet.</title>
        <authorList>
            <person name="Hatakeyama M."/>
            <person name="Aluri S."/>
            <person name="Balachadran M.T."/>
            <person name="Sivarajan S.R."/>
            <person name="Poveda L."/>
            <person name="Shimizu-Inatsugi R."/>
            <person name="Schlapbach R."/>
            <person name="Sreeman S.M."/>
            <person name="Shimizu K.K."/>
        </authorList>
    </citation>
    <scope>NUCLEOTIDE SEQUENCE</scope>
</reference>